<protein>
    <submittedName>
        <fullName evidence="1">GG24255</fullName>
    </submittedName>
</protein>
<proteinExistence type="predicted"/>
<keyword evidence="2" id="KW-1185">Reference proteome</keyword>
<evidence type="ECO:0000313" key="1">
    <source>
        <dbReference type="EMBL" id="EDV48320.1"/>
    </source>
</evidence>
<sequence length="87" mass="9797">MKLIRQPKLVPLVGFSPPVFTPPIRARRPSSRKDAFQFPQDIGYQENSNCQRASRLCCAQRNIGSQYDCFHHHGCSESISTIVSTCS</sequence>
<dbReference type="OrthoDB" id="6350087at2759"/>
<dbReference type="AlphaFoldDB" id="B3P306"/>
<accession>B3P306</accession>
<gene>
    <name evidence="1" type="primary">Dere\GG24255</name>
    <name evidence="1" type="ORF">Dere_GG24255</name>
</gene>
<dbReference type="HOGENOM" id="CLU_2485639_0_0_1"/>
<dbReference type="Proteomes" id="UP000008711">
    <property type="component" value="Unassembled WGS sequence"/>
</dbReference>
<evidence type="ECO:0000313" key="2">
    <source>
        <dbReference type="Proteomes" id="UP000008711"/>
    </source>
</evidence>
<dbReference type="OMA" id="CCAQRNI"/>
<reference evidence="1 2" key="1">
    <citation type="journal article" date="2007" name="Nature">
        <title>Evolution of genes and genomes on the Drosophila phylogeny.</title>
        <authorList>
            <consortium name="Drosophila 12 Genomes Consortium"/>
            <person name="Clark A.G."/>
            <person name="Eisen M.B."/>
            <person name="Smith D.R."/>
            <person name="Bergman C.M."/>
            <person name="Oliver B."/>
            <person name="Markow T.A."/>
            <person name="Kaufman T.C."/>
            <person name="Kellis M."/>
            <person name="Gelbart W."/>
            <person name="Iyer V.N."/>
            <person name="Pollard D.A."/>
            <person name="Sackton T.B."/>
            <person name="Larracuente A.M."/>
            <person name="Singh N.D."/>
            <person name="Abad J.P."/>
            <person name="Abt D.N."/>
            <person name="Adryan B."/>
            <person name="Aguade M."/>
            <person name="Akashi H."/>
            <person name="Anderson W.W."/>
            <person name="Aquadro C.F."/>
            <person name="Ardell D.H."/>
            <person name="Arguello R."/>
            <person name="Artieri C.G."/>
            <person name="Barbash D.A."/>
            <person name="Barker D."/>
            <person name="Barsanti P."/>
            <person name="Batterham P."/>
            <person name="Batzoglou S."/>
            <person name="Begun D."/>
            <person name="Bhutkar A."/>
            <person name="Blanco E."/>
            <person name="Bosak S.A."/>
            <person name="Bradley R.K."/>
            <person name="Brand A.D."/>
            <person name="Brent M.R."/>
            <person name="Brooks A.N."/>
            <person name="Brown R.H."/>
            <person name="Butlin R.K."/>
            <person name="Caggese C."/>
            <person name="Calvi B.R."/>
            <person name="Bernardo de Carvalho A."/>
            <person name="Caspi A."/>
            <person name="Castrezana S."/>
            <person name="Celniker S.E."/>
            <person name="Chang J.L."/>
            <person name="Chapple C."/>
            <person name="Chatterji S."/>
            <person name="Chinwalla A."/>
            <person name="Civetta A."/>
            <person name="Clifton S.W."/>
            <person name="Comeron J.M."/>
            <person name="Costello J.C."/>
            <person name="Coyne J.A."/>
            <person name="Daub J."/>
            <person name="David R.G."/>
            <person name="Delcher A.L."/>
            <person name="Delehaunty K."/>
            <person name="Do C.B."/>
            <person name="Ebling H."/>
            <person name="Edwards K."/>
            <person name="Eickbush T."/>
            <person name="Evans J.D."/>
            <person name="Filipski A."/>
            <person name="Findeiss S."/>
            <person name="Freyhult E."/>
            <person name="Fulton L."/>
            <person name="Fulton R."/>
            <person name="Garcia A.C."/>
            <person name="Gardiner A."/>
            <person name="Garfield D.A."/>
            <person name="Garvin B.E."/>
            <person name="Gibson G."/>
            <person name="Gilbert D."/>
            <person name="Gnerre S."/>
            <person name="Godfrey J."/>
            <person name="Good R."/>
            <person name="Gotea V."/>
            <person name="Gravely B."/>
            <person name="Greenberg A.J."/>
            <person name="Griffiths-Jones S."/>
            <person name="Gross S."/>
            <person name="Guigo R."/>
            <person name="Gustafson E.A."/>
            <person name="Haerty W."/>
            <person name="Hahn M.W."/>
            <person name="Halligan D.L."/>
            <person name="Halpern A.L."/>
            <person name="Halter G.M."/>
            <person name="Han M.V."/>
            <person name="Heger A."/>
            <person name="Hillier L."/>
            <person name="Hinrichs A.S."/>
            <person name="Holmes I."/>
            <person name="Hoskins R.A."/>
            <person name="Hubisz M.J."/>
            <person name="Hultmark D."/>
            <person name="Huntley M.A."/>
            <person name="Jaffe D.B."/>
            <person name="Jagadeeshan S."/>
            <person name="Jeck W.R."/>
            <person name="Johnson J."/>
            <person name="Jones C.D."/>
            <person name="Jordan W.C."/>
            <person name="Karpen G.H."/>
            <person name="Kataoka E."/>
            <person name="Keightley P.D."/>
            <person name="Kheradpour P."/>
            <person name="Kirkness E.F."/>
            <person name="Koerich L.B."/>
            <person name="Kristiansen K."/>
            <person name="Kudrna D."/>
            <person name="Kulathinal R.J."/>
            <person name="Kumar S."/>
            <person name="Kwok R."/>
            <person name="Lander E."/>
            <person name="Langley C.H."/>
            <person name="Lapoint R."/>
            <person name="Lazzaro B.P."/>
            <person name="Lee S.J."/>
            <person name="Levesque L."/>
            <person name="Li R."/>
            <person name="Lin C.F."/>
            <person name="Lin M.F."/>
            <person name="Lindblad-Toh K."/>
            <person name="Llopart A."/>
            <person name="Long M."/>
            <person name="Low L."/>
            <person name="Lozovsky E."/>
            <person name="Lu J."/>
            <person name="Luo M."/>
            <person name="Machado C.A."/>
            <person name="Makalowski W."/>
            <person name="Marzo M."/>
            <person name="Matsuda M."/>
            <person name="Matzkin L."/>
            <person name="McAllister B."/>
            <person name="McBride C.S."/>
            <person name="McKernan B."/>
            <person name="McKernan K."/>
            <person name="Mendez-Lago M."/>
            <person name="Minx P."/>
            <person name="Mollenhauer M.U."/>
            <person name="Montooth K."/>
            <person name="Mount S.M."/>
            <person name="Mu X."/>
            <person name="Myers E."/>
            <person name="Negre B."/>
            <person name="Newfeld S."/>
            <person name="Nielsen R."/>
            <person name="Noor M.A."/>
            <person name="O'Grady P."/>
            <person name="Pachter L."/>
            <person name="Papaceit M."/>
            <person name="Parisi M.J."/>
            <person name="Parisi M."/>
            <person name="Parts L."/>
            <person name="Pedersen J.S."/>
            <person name="Pesole G."/>
            <person name="Phillippy A.M."/>
            <person name="Ponting C.P."/>
            <person name="Pop M."/>
            <person name="Porcelli D."/>
            <person name="Powell J.R."/>
            <person name="Prohaska S."/>
            <person name="Pruitt K."/>
            <person name="Puig M."/>
            <person name="Quesneville H."/>
            <person name="Ram K.R."/>
            <person name="Rand D."/>
            <person name="Rasmussen M.D."/>
            <person name="Reed L.K."/>
            <person name="Reenan R."/>
            <person name="Reily A."/>
            <person name="Remington K.A."/>
            <person name="Rieger T.T."/>
            <person name="Ritchie M.G."/>
            <person name="Robin C."/>
            <person name="Rogers Y.H."/>
            <person name="Rohde C."/>
            <person name="Rozas J."/>
            <person name="Rubenfield M.J."/>
            <person name="Ruiz A."/>
            <person name="Russo S."/>
            <person name="Salzberg S.L."/>
            <person name="Sanchez-Gracia A."/>
            <person name="Saranga D.J."/>
            <person name="Sato H."/>
            <person name="Schaeffer S.W."/>
            <person name="Schatz M.C."/>
            <person name="Schlenke T."/>
            <person name="Schwartz R."/>
            <person name="Segarra C."/>
            <person name="Singh R.S."/>
            <person name="Sirot L."/>
            <person name="Sirota M."/>
            <person name="Sisneros N.B."/>
            <person name="Smith C.D."/>
            <person name="Smith T.F."/>
            <person name="Spieth J."/>
            <person name="Stage D.E."/>
            <person name="Stark A."/>
            <person name="Stephan W."/>
            <person name="Strausberg R.L."/>
            <person name="Strempel S."/>
            <person name="Sturgill D."/>
            <person name="Sutton G."/>
            <person name="Sutton G.G."/>
            <person name="Tao W."/>
            <person name="Teichmann S."/>
            <person name="Tobari Y.N."/>
            <person name="Tomimura Y."/>
            <person name="Tsolas J.M."/>
            <person name="Valente V.L."/>
            <person name="Venter E."/>
            <person name="Venter J.C."/>
            <person name="Vicario S."/>
            <person name="Vieira F.G."/>
            <person name="Vilella A.J."/>
            <person name="Villasante A."/>
            <person name="Walenz B."/>
            <person name="Wang J."/>
            <person name="Wasserman M."/>
            <person name="Watts T."/>
            <person name="Wilson D."/>
            <person name="Wilson R.K."/>
            <person name="Wing R.A."/>
            <person name="Wolfner M.F."/>
            <person name="Wong A."/>
            <person name="Wong G.K."/>
            <person name="Wu C.I."/>
            <person name="Wu G."/>
            <person name="Yamamoto D."/>
            <person name="Yang H.P."/>
            <person name="Yang S.P."/>
            <person name="Yorke J.A."/>
            <person name="Yoshida K."/>
            <person name="Zdobnov E."/>
            <person name="Zhang P."/>
            <person name="Zhang Y."/>
            <person name="Zimin A.V."/>
            <person name="Baldwin J."/>
            <person name="Abdouelleil A."/>
            <person name="Abdulkadir J."/>
            <person name="Abebe A."/>
            <person name="Abera B."/>
            <person name="Abreu J."/>
            <person name="Acer S.C."/>
            <person name="Aftuck L."/>
            <person name="Alexander A."/>
            <person name="An P."/>
            <person name="Anderson E."/>
            <person name="Anderson S."/>
            <person name="Arachi H."/>
            <person name="Azer M."/>
            <person name="Bachantsang P."/>
            <person name="Barry A."/>
            <person name="Bayul T."/>
            <person name="Berlin A."/>
            <person name="Bessette D."/>
            <person name="Bloom T."/>
            <person name="Blye J."/>
            <person name="Boguslavskiy L."/>
            <person name="Bonnet C."/>
            <person name="Boukhgalter B."/>
            <person name="Bourzgui I."/>
            <person name="Brown A."/>
            <person name="Cahill P."/>
            <person name="Channer S."/>
            <person name="Cheshatsang Y."/>
            <person name="Chuda L."/>
            <person name="Citroen M."/>
            <person name="Collymore A."/>
            <person name="Cooke P."/>
            <person name="Costello M."/>
            <person name="D'Aco K."/>
            <person name="Daza R."/>
            <person name="De Haan G."/>
            <person name="DeGray S."/>
            <person name="DeMaso C."/>
            <person name="Dhargay N."/>
            <person name="Dooley K."/>
            <person name="Dooley E."/>
            <person name="Doricent M."/>
            <person name="Dorje P."/>
            <person name="Dorjee K."/>
            <person name="Dupes A."/>
            <person name="Elong R."/>
            <person name="Falk J."/>
            <person name="Farina A."/>
            <person name="Faro S."/>
            <person name="Ferguson D."/>
            <person name="Fisher S."/>
            <person name="Foley C.D."/>
            <person name="Franke A."/>
            <person name="Friedrich D."/>
            <person name="Gadbois L."/>
            <person name="Gearin G."/>
            <person name="Gearin C.R."/>
            <person name="Giannoukos G."/>
            <person name="Goode T."/>
            <person name="Graham J."/>
            <person name="Grandbois E."/>
            <person name="Grewal S."/>
            <person name="Gyaltsen K."/>
            <person name="Hafez N."/>
            <person name="Hagos B."/>
            <person name="Hall J."/>
            <person name="Henson C."/>
            <person name="Hollinger A."/>
            <person name="Honan T."/>
            <person name="Huard M.D."/>
            <person name="Hughes L."/>
            <person name="Hurhula B."/>
            <person name="Husby M.E."/>
            <person name="Kamat A."/>
            <person name="Kanga B."/>
            <person name="Kashin S."/>
            <person name="Khazanovich D."/>
            <person name="Kisner P."/>
            <person name="Lance K."/>
            <person name="Lara M."/>
            <person name="Lee W."/>
            <person name="Lennon N."/>
            <person name="Letendre F."/>
            <person name="LeVine R."/>
            <person name="Lipovsky A."/>
            <person name="Liu X."/>
            <person name="Liu J."/>
            <person name="Liu S."/>
            <person name="Lokyitsang T."/>
            <person name="Lokyitsang Y."/>
            <person name="Lubonja R."/>
            <person name="Lui A."/>
            <person name="MacDonald P."/>
            <person name="Magnisalis V."/>
            <person name="Maru K."/>
            <person name="Matthews C."/>
            <person name="McCusker W."/>
            <person name="McDonough S."/>
            <person name="Mehta T."/>
            <person name="Meldrim J."/>
            <person name="Meneus L."/>
            <person name="Mihai O."/>
            <person name="Mihalev A."/>
            <person name="Mihova T."/>
            <person name="Mittelman R."/>
            <person name="Mlenga V."/>
            <person name="Montmayeur A."/>
            <person name="Mulrain L."/>
            <person name="Navidi A."/>
            <person name="Naylor J."/>
            <person name="Negash T."/>
            <person name="Nguyen T."/>
            <person name="Nguyen N."/>
            <person name="Nicol R."/>
            <person name="Norbu C."/>
            <person name="Norbu N."/>
            <person name="Novod N."/>
            <person name="O'Neill B."/>
            <person name="Osman S."/>
            <person name="Markiewicz E."/>
            <person name="Oyono O.L."/>
            <person name="Patti C."/>
            <person name="Phunkhang P."/>
            <person name="Pierre F."/>
            <person name="Priest M."/>
            <person name="Raghuraman S."/>
            <person name="Rege F."/>
            <person name="Reyes R."/>
            <person name="Rise C."/>
            <person name="Rogov P."/>
            <person name="Ross K."/>
            <person name="Ryan E."/>
            <person name="Settipalli S."/>
            <person name="Shea T."/>
            <person name="Sherpa N."/>
            <person name="Shi L."/>
            <person name="Shih D."/>
            <person name="Sparrow T."/>
            <person name="Spaulding J."/>
            <person name="Stalker J."/>
            <person name="Stange-Thomann N."/>
            <person name="Stavropoulos S."/>
            <person name="Stone C."/>
            <person name="Strader C."/>
            <person name="Tesfaye S."/>
            <person name="Thomson T."/>
            <person name="Thoulutsang Y."/>
            <person name="Thoulutsang D."/>
            <person name="Topham K."/>
            <person name="Topping I."/>
            <person name="Tsamla T."/>
            <person name="Vassiliev H."/>
            <person name="Vo A."/>
            <person name="Wangchuk T."/>
            <person name="Wangdi T."/>
            <person name="Weiand M."/>
            <person name="Wilkinson J."/>
            <person name="Wilson A."/>
            <person name="Yadav S."/>
            <person name="Young G."/>
            <person name="Yu Q."/>
            <person name="Zembek L."/>
            <person name="Zhong D."/>
            <person name="Zimmer A."/>
            <person name="Zwirko Z."/>
            <person name="Jaffe D.B."/>
            <person name="Alvarez P."/>
            <person name="Brockman W."/>
            <person name="Butler J."/>
            <person name="Chin C."/>
            <person name="Gnerre S."/>
            <person name="Grabherr M."/>
            <person name="Kleber M."/>
            <person name="Mauceli E."/>
            <person name="MacCallum I."/>
        </authorList>
    </citation>
    <scope>NUCLEOTIDE SEQUENCE [LARGE SCALE GENOMIC DNA]</scope>
    <source>
        <strain evidence="1 2">TSC#14021-0224.01</strain>
    </source>
</reference>
<organism evidence="1 2">
    <name type="scientific">Drosophila erecta</name>
    <name type="common">Fruit fly</name>
    <dbReference type="NCBI Taxonomy" id="7220"/>
    <lineage>
        <taxon>Eukaryota</taxon>
        <taxon>Metazoa</taxon>
        <taxon>Ecdysozoa</taxon>
        <taxon>Arthropoda</taxon>
        <taxon>Hexapoda</taxon>
        <taxon>Insecta</taxon>
        <taxon>Pterygota</taxon>
        <taxon>Neoptera</taxon>
        <taxon>Endopterygota</taxon>
        <taxon>Diptera</taxon>
        <taxon>Brachycera</taxon>
        <taxon>Muscomorpha</taxon>
        <taxon>Ephydroidea</taxon>
        <taxon>Drosophilidae</taxon>
        <taxon>Drosophila</taxon>
        <taxon>Sophophora</taxon>
    </lineage>
</organism>
<name>B3P306_DROER</name>
<reference evidence="1 2" key="2">
    <citation type="journal article" date="2008" name="Bioinformatics">
        <title>Assembly reconciliation.</title>
        <authorList>
            <person name="Zimin A.V."/>
            <person name="Smith D.R."/>
            <person name="Sutton G."/>
            <person name="Yorke J.A."/>
        </authorList>
    </citation>
    <scope>NUCLEOTIDE SEQUENCE [LARGE SCALE GENOMIC DNA]</scope>
    <source>
        <strain evidence="1 2">TSC#14021-0224.01</strain>
    </source>
</reference>
<dbReference type="GO" id="GO:0045434">
    <property type="term" value="P:negative regulation of female receptivity, post-mating"/>
    <property type="evidence" value="ECO:0007669"/>
    <property type="project" value="EnsemblMetazoa"/>
</dbReference>
<dbReference type="EMBL" id="CH954181">
    <property type="protein sequence ID" value="EDV48320.1"/>
    <property type="molecule type" value="Genomic_DNA"/>
</dbReference>